<name>A0A316FPN6_9GAMM</name>
<dbReference type="GO" id="GO:0009279">
    <property type="term" value="C:cell outer membrane"/>
    <property type="evidence" value="ECO:0007669"/>
    <property type="project" value="UniProtKB-SubCell"/>
</dbReference>
<reference evidence="11 12" key="1">
    <citation type="submission" date="2018-05" db="EMBL/GenBank/DDBJ databases">
        <title>Genomic Encyclopedia of Type Strains, Phase IV (KMG-IV): sequencing the most valuable type-strain genomes for metagenomic binning, comparative biology and taxonomic classification.</title>
        <authorList>
            <person name="Goeker M."/>
        </authorList>
    </citation>
    <scope>NUCLEOTIDE SEQUENCE [LARGE SCALE GENOMIC DNA]</scope>
    <source>
        <strain evidence="11 12">DSM 25350</strain>
    </source>
</reference>
<dbReference type="GO" id="GO:0016998">
    <property type="term" value="P:cell wall macromolecule catabolic process"/>
    <property type="evidence" value="ECO:0007669"/>
    <property type="project" value="UniProtKB-UniRule"/>
</dbReference>
<dbReference type="PANTHER" id="PTHR35936">
    <property type="entry name" value="MEMBRANE-BOUND LYTIC MUREIN TRANSGLYCOSYLASE F"/>
    <property type="match status" value="1"/>
</dbReference>
<comment type="caution">
    <text evidence="11">The sequence shown here is derived from an EMBL/GenBank/DDBJ whole genome shotgun (WGS) entry which is preliminary data.</text>
</comment>
<feature type="region of interest" description="Disordered" evidence="9">
    <location>
        <begin position="483"/>
        <end position="508"/>
    </location>
</feature>
<dbReference type="InterPro" id="IPR023703">
    <property type="entry name" value="MltF"/>
</dbReference>
<keyword evidence="4 8" id="KW-0472">Membrane</keyword>
<comment type="catalytic activity">
    <reaction evidence="8">
        <text>Exolytic cleavage of the (1-&gt;4)-beta-glycosidic linkage between N-acetylmuramic acid (MurNAc) and N-acetylglucosamine (GlcNAc) residues in peptidoglycan, from either the reducing or the non-reducing ends of the peptidoglycan chains, with concomitant formation of a 1,6-anhydrobond in the MurNAc residue.</text>
        <dbReference type="EC" id="4.2.2.n1"/>
    </reaction>
</comment>
<dbReference type="OrthoDB" id="9815002at2"/>
<dbReference type="EC" id="4.2.2.n1" evidence="8"/>
<dbReference type="CDD" id="cd01009">
    <property type="entry name" value="PBP2_YfhD_N"/>
    <property type="match status" value="1"/>
</dbReference>
<dbReference type="GO" id="GO:0009253">
    <property type="term" value="P:peptidoglycan catabolic process"/>
    <property type="evidence" value="ECO:0007669"/>
    <property type="project" value="TreeGrafter"/>
</dbReference>
<dbReference type="RefSeq" id="WP_109763408.1">
    <property type="nucleotide sequence ID" value="NZ_QGGU01000006.1"/>
</dbReference>
<evidence type="ECO:0000256" key="6">
    <source>
        <dbReference type="ARBA" id="ARBA00023239"/>
    </source>
</evidence>
<dbReference type="PANTHER" id="PTHR35936:SF32">
    <property type="entry name" value="MEMBRANE-BOUND LYTIC MUREIN TRANSGLYCOSYLASE F"/>
    <property type="match status" value="1"/>
</dbReference>
<evidence type="ECO:0000256" key="9">
    <source>
        <dbReference type="SAM" id="MobiDB-lite"/>
    </source>
</evidence>
<evidence type="ECO:0000313" key="12">
    <source>
        <dbReference type="Proteomes" id="UP000245790"/>
    </source>
</evidence>
<dbReference type="Gene3D" id="3.40.190.10">
    <property type="entry name" value="Periplasmic binding protein-like II"/>
    <property type="match status" value="2"/>
</dbReference>
<dbReference type="Pfam" id="PF01464">
    <property type="entry name" value="SLT"/>
    <property type="match status" value="1"/>
</dbReference>
<keyword evidence="5 8" id="KW-0998">Cell outer membrane</keyword>
<proteinExistence type="inferred from homology"/>
<dbReference type="InterPro" id="IPR023346">
    <property type="entry name" value="Lysozyme-like_dom_sf"/>
</dbReference>
<dbReference type="CDD" id="cd13403">
    <property type="entry name" value="MLTF-like"/>
    <property type="match status" value="1"/>
</dbReference>
<comment type="similarity">
    <text evidence="8">In the N-terminal section; belongs to the bacterial solute-binding protein 3 family.</text>
</comment>
<dbReference type="HAMAP" id="MF_02016">
    <property type="entry name" value="MltF"/>
    <property type="match status" value="1"/>
</dbReference>
<dbReference type="AlphaFoldDB" id="A0A316FPN6"/>
<keyword evidence="3 8" id="KW-0732">Signal</keyword>
<comment type="similarity">
    <text evidence="1">Belongs to the transglycosylase Slt family.</text>
</comment>
<dbReference type="GO" id="GO:0071555">
    <property type="term" value="P:cell wall organization"/>
    <property type="evidence" value="ECO:0007669"/>
    <property type="project" value="UniProtKB-KW"/>
</dbReference>
<evidence type="ECO:0000313" key="11">
    <source>
        <dbReference type="EMBL" id="PWK50741.1"/>
    </source>
</evidence>
<evidence type="ECO:0000259" key="10">
    <source>
        <dbReference type="SMART" id="SM00062"/>
    </source>
</evidence>
<dbReference type="GO" id="GO:0008933">
    <property type="term" value="F:peptidoglycan lytic transglycosylase activity"/>
    <property type="evidence" value="ECO:0007669"/>
    <property type="project" value="UniProtKB-UniRule"/>
</dbReference>
<feature type="active site" evidence="8">
    <location>
        <position position="323"/>
    </location>
</feature>
<evidence type="ECO:0000256" key="4">
    <source>
        <dbReference type="ARBA" id="ARBA00023136"/>
    </source>
</evidence>
<dbReference type="SUPFAM" id="SSF53955">
    <property type="entry name" value="Lysozyme-like"/>
    <property type="match status" value="1"/>
</dbReference>
<evidence type="ECO:0000256" key="2">
    <source>
        <dbReference type="ARBA" id="ARBA00010333"/>
    </source>
</evidence>
<evidence type="ECO:0000256" key="5">
    <source>
        <dbReference type="ARBA" id="ARBA00023237"/>
    </source>
</evidence>
<dbReference type="SUPFAM" id="SSF53850">
    <property type="entry name" value="Periplasmic binding protein-like II"/>
    <property type="match status" value="1"/>
</dbReference>
<comment type="function">
    <text evidence="8">Murein-degrading enzyme that degrades murein glycan strands and insoluble, high-molecular weight murein sacculi, with the concomitant formation of a 1,6-anhydromuramoyl product. Lytic transglycosylases (LTs) play an integral role in the metabolism of the peptidoglycan (PG) sacculus. Their lytic action creates space within the PG sacculus to allow for its expansion as well as for the insertion of various structures such as secretion systems and flagella.</text>
</comment>
<dbReference type="NCBIfam" id="NF008112">
    <property type="entry name" value="PRK10859.1"/>
    <property type="match status" value="1"/>
</dbReference>
<evidence type="ECO:0000256" key="1">
    <source>
        <dbReference type="ARBA" id="ARBA00007734"/>
    </source>
</evidence>
<feature type="domain" description="Solute-binding protein family 3/N-terminal" evidence="10">
    <location>
        <begin position="54"/>
        <end position="277"/>
    </location>
</feature>
<organism evidence="11 12">
    <name type="scientific">Pleionea mediterranea</name>
    <dbReference type="NCBI Taxonomy" id="523701"/>
    <lineage>
        <taxon>Bacteria</taxon>
        <taxon>Pseudomonadati</taxon>
        <taxon>Pseudomonadota</taxon>
        <taxon>Gammaproteobacteria</taxon>
        <taxon>Oceanospirillales</taxon>
        <taxon>Pleioneaceae</taxon>
        <taxon>Pleionea</taxon>
    </lineage>
</organism>
<keyword evidence="12" id="KW-1185">Reference proteome</keyword>
<evidence type="ECO:0000256" key="3">
    <source>
        <dbReference type="ARBA" id="ARBA00022729"/>
    </source>
</evidence>
<comment type="similarity">
    <text evidence="8">In the C-terminal section; belongs to the transglycosylase Slt family.</text>
</comment>
<dbReference type="InterPro" id="IPR001638">
    <property type="entry name" value="Solute-binding_3/MltF_N"/>
</dbReference>
<protein>
    <recommendedName>
        <fullName evidence="8">Membrane-bound lytic murein transglycosylase F</fullName>
        <ecNumber evidence="8">4.2.2.n1</ecNumber>
    </recommendedName>
    <alternativeName>
        <fullName evidence="8">Murein lyase F</fullName>
    </alternativeName>
</protein>
<dbReference type="Proteomes" id="UP000245790">
    <property type="component" value="Unassembled WGS sequence"/>
</dbReference>
<dbReference type="EMBL" id="QGGU01000006">
    <property type="protein sequence ID" value="PWK50741.1"/>
    <property type="molecule type" value="Genomic_DNA"/>
</dbReference>
<accession>A0A316FPN6</accession>
<dbReference type="InterPro" id="IPR008258">
    <property type="entry name" value="Transglycosylase_SLT_dom_1"/>
</dbReference>
<sequence>MSRNIEHLTNFGGRLKKLTSHLALLVLVLPSLLWLSGCQEPQLSKLEQIKRSGILRIATRNSPTTYYVRKDGPAGIEYELATAFADHLGVTPVFVAQDNIGQIFNAIDAGSADIAAAGLSATHVRKQNYLFGPPYQEVSAKLIFKQGNDWPRHFGQLDGDLKVIANSSHSRMLLDVKQDFPQLSWSETDEHSPEELLDMVLDGTIDYTIVDSVELNLNRRFKTELAIAFTVGEPQQLAWALPKDGDYSVLSEVVSFFGGLQQSGKIAQLVDQYYGHVDDFDYVGARTFMKAAQTDLEQYRELFQASAPEGIDWRLLAAMGYQESHWDPKAKSHTGVRGLMMLTLDTARQLGIKSRLDPEQSIAGGAEYFQVMHQRIPERIAEPDRTWMALAAYNVGWGHLEDARIITERLGGDPDKWVDVKEHLPLLKQKKYYKQTKYGYARGDEPVDYVTNIRRYYDVLVWLDEDKPEYIDLLDAGEMVADNQTSRKQKHDDDSNNIIESESSATVD</sequence>
<keyword evidence="7 8" id="KW-0961">Cell wall biogenesis/degradation</keyword>
<comment type="subcellular location">
    <subcellularLocation>
        <location evidence="8">Cell outer membrane</location>
        <topology evidence="8">Peripheral membrane protein</topology>
    </subcellularLocation>
    <text evidence="8">Attached to the inner leaflet of the outer membrane.</text>
</comment>
<gene>
    <name evidence="8" type="primary">mltF</name>
    <name evidence="11" type="ORF">C8D97_10628</name>
</gene>
<dbReference type="InterPro" id="IPR000189">
    <property type="entry name" value="Transglyc_AS"/>
</dbReference>
<dbReference type="PROSITE" id="PS00922">
    <property type="entry name" value="TRANSGLYCOSYLASE"/>
    <property type="match status" value="1"/>
</dbReference>
<evidence type="ECO:0000256" key="8">
    <source>
        <dbReference type="HAMAP-Rule" id="MF_02016"/>
    </source>
</evidence>
<dbReference type="Pfam" id="PF00497">
    <property type="entry name" value="SBP_bac_3"/>
    <property type="match status" value="1"/>
</dbReference>
<comment type="similarity">
    <text evidence="2">Belongs to the bacterial solute-binding protein 3 family.</text>
</comment>
<keyword evidence="6 8" id="KW-0456">Lyase</keyword>
<feature type="region of interest" description="LT domain" evidence="8">
    <location>
        <begin position="278"/>
        <end position="508"/>
    </location>
</feature>
<dbReference type="SMART" id="SM00062">
    <property type="entry name" value="PBPb"/>
    <property type="match status" value="1"/>
</dbReference>
<dbReference type="Gene3D" id="1.10.530.10">
    <property type="match status" value="1"/>
</dbReference>
<feature type="compositionally biased region" description="Polar residues" evidence="9">
    <location>
        <begin position="496"/>
        <end position="508"/>
    </location>
</feature>
<evidence type="ECO:0000256" key="7">
    <source>
        <dbReference type="ARBA" id="ARBA00023316"/>
    </source>
</evidence>
<comment type="caution">
    <text evidence="8">Lacks conserved residue(s) required for the propagation of feature annotation.</text>
</comment>
<comment type="domain">
    <text evidence="8">The N-terminal domain does not have lytic activity and probably modulates enzymatic activity. The C-terminal domain is the catalytic active domain.</text>
</comment>